<dbReference type="EMBL" id="ANOG01000250">
    <property type="protein sequence ID" value="EMI21395.1"/>
    <property type="molecule type" value="Genomic_DNA"/>
</dbReference>
<organism evidence="1 2">
    <name type="scientific">Rhodopirellula maiorica SM1</name>
    <dbReference type="NCBI Taxonomy" id="1265738"/>
    <lineage>
        <taxon>Bacteria</taxon>
        <taxon>Pseudomonadati</taxon>
        <taxon>Planctomycetota</taxon>
        <taxon>Planctomycetia</taxon>
        <taxon>Pirellulales</taxon>
        <taxon>Pirellulaceae</taxon>
        <taxon>Novipirellula</taxon>
    </lineage>
</organism>
<dbReference type="AlphaFoldDB" id="M5RQ27"/>
<protein>
    <submittedName>
        <fullName evidence="1">Uncharacterized protein</fullName>
    </submittedName>
</protein>
<accession>M5RQ27</accession>
<keyword evidence="2" id="KW-1185">Reference proteome</keyword>
<name>M5RQ27_9BACT</name>
<gene>
    <name evidence="1" type="ORF">RMSM_01689</name>
</gene>
<dbReference type="RefSeq" id="WP_008693854.1">
    <property type="nucleotide sequence ID" value="NZ_ANOG01000250.1"/>
</dbReference>
<reference evidence="1 2" key="1">
    <citation type="journal article" date="2013" name="Mar. Genomics">
        <title>Expression of sulfatases in Rhodopirellula baltica and the diversity of sulfatases in the genus Rhodopirellula.</title>
        <authorList>
            <person name="Wegner C.E."/>
            <person name="Richter-Heitmann T."/>
            <person name="Klindworth A."/>
            <person name="Klockow C."/>
            <person name="Richter M."/>
            <person name="Achstetter T."/>
            <person name="Glockner F.O."/>
            <person name="Harder J."/>
        </authorList>
    </citation>
    <scope>NUCLEOTIDE SEQUENCE [LARGE SCALE GENOMIC DNA]</scope>
    <source>
        <strain evidence="1 2">SM1</strain>
    </source>
</reference>
<dbReference type="PATRIC" id="fig|1265738.3.peg.1679"/>
<evidence type="ECO:0000313" key="2">
    <source>
        <dbReference type="Proteomes" id="UP000011991"/>
    </source>
</evidence>
<comment type="caution">
    <text evidence="1">The sequence shown here is derived from an EMBL/GenBank/DDBJ whole genome shotgun (WGS) entry which is preliminary data.</text>
</comment>
<proteinExistence type="predicted"/>
<sequence>MYRVAVYDIESGHLLDELQSHWVHGRMDEDWLVSNREGQLSWWSPATEYVPTYERTRRRPALKPLMRARGQLKDVALTDDGTLVLIDQHDKPLVYGK</sequence>
<dbReference type="OrthoDB" id="9885275at2"/>
<dbReference type="Proteomes" id="UP000011991">
    <property type="component" value="Unassembled WGS sequence"/>
</dbReference>
<evidence type="ECO:0000313" key="1">
    <source>
        <dbReference type="EMBL" id="EMI21395.1"/>
    </source>
</evidence>